<organism evidence="22 23">
    <name type="scientific">Sinocyclocheilus rhinocerous</name>
    <dbReference type="NCBI Taxonomy" id="307959"/>
    <lineage>
        <taxon>Eukaryota</taxon>
        <taxon>Metazoa</taxon>
        <taxon>Chordata</taxon>
        <taxon>Craniata</taxon>
        <taxon>Vertebrata</taxon>
        <taxon>Euteleostomi</taxon>
        <taxon>Actinopterygii</taxon>
        <taxon>Neopterygii</taxon>
        <taxon>Teleostei</taxon>
        <taxon>Ostariophysi</taxon>
        <taxon>Cypriniformes</taxon>
        <taxon>Cyprinidae</taxon>
        <taxon>Cyprininae</taxon>
        <taxon>Sinocyclocheilus</taxon>
    </lineage>
</organism>
<keyword evidence="5" id="KW-0399">Innate immunity</keyword>
<dbReference type="Pfam" id="PF01823">
    <property type="entry name" value="MACPF"/>
    <property type="match status" value="1"/>
</dbReference>
<evidence type="ECO:0000256" key="13">
    <source>
        <dbReference type="ARBA" id="ARBA00023157"/>
    </source>
</evidence>
<evidence type="ECO:0000256" key="2">
    <source>
        <dbReference type="ARBA" id="ARBA00007256"/>
    </source>
</evidence>
<sequence>ELPSASHQRSPFPFSLTLALHPVAYHPGLHIPSFIAAPSNTLSACPQIGEIADAKNQTRLATYLSEKLILDYGTHVITSVKAGAILVQEDYIKRSYISNSESDKSSASTSAGINFFNKVNFNFGITVGLYSTKESLCRNGKRARKIIWWLLTDLVCHFTISSIHLFPDLPVPTLHKLAFSVQQAAARYYNINTIPGCVDSNSPNFNFQANLNDSSCKGPVTNLTFGSIYQKCTPLPADGNVICDELPFTASLLHSETLEQGYNQYECHKKCHSCWIFFDCCDNVCGNVYYIHHAEIDTYWCSTNQTVPQYSGHLFGGLFGPSLQNPQTKSHDCPPNYFAQIFLTNFWHLICLSNDYETGTVFSVPFGGFFSCQSGNPLARDQYRCPPQHSQHIAAISDGCQILYCVQSGEFTGGQLKPIRLPPFTRPPLVNMMPGEVNKKGGTFEASSTRMSGGEKAGVACGVMTFIAVLVAGIVILMKRRRTFSHFRLSRGYEEIHCYGQSGLESQREQKNTNENPTQPLLP</sequence>
<evidence type="ECO:0000256" key="9">
    <source>
        <dbReference type="ARBA" id="ARBA00022859"/>
    </source>
</evidence>
<dbReference type="InterPro" id="IPR039707">
    <property type="entry name" value="MPEG1"/>
</dbReference>
<keyword evidence="7" id="KW-0732">Signal</keyword>
<evidence type="ECO:0000256" key="20">
    <source>
        <dbReference type="SAM" id="Phobius"/>
    </source>
</evidence>
<evidence type="ECO:0000256" key="7">
    <source>
        <dbReference type="ARBA" id="ARBA00022729"/>
    </source>
</evidence>
<keyword evidence="14" id="KW-0325">Glycoprotein</keyword>
<reference evidence="22" key="2">
    <citation type="submission" date="2025-09" db="UniProtKB">
        <authorList>
            <consortium name="Ensembl"/>
        </authorList>
    </citation>
    <scope>IDENTIFICATION</scope>
</reference>
<name>A0A673IZU4_9TELE</name>
<evidence type="ECO:0000256" key="5">
    <source>
        <dbReference type="ARBA" id="ARBA00022588"/>
    </source>
</evidence>
<comment type="similarity">
    <text evidence="2">Belongs to the MPEG1 family.</text>
</comment>
<accession>A0A673IZU4</accession>
<evidence type="ECO:0000256" key="6">
    <source>
        <dbReference type="ARBA" id="ARBA00022692"/>
    </source>
</evidence>
<dbReference type="GO" id="GO:0002250">
    <property type="term" value="P:adaptive immune response"/>
    <property type="evidence" value="ECO:0007669"/>
    <property type="project" value="UniProtKB-KW"/>
</dbReference>
<keyword evidence="8" id="KW-0832">Ubl conjugation</keyword>
<evidence type="ECO:0000256" key="14">
    <source>
        <dbReference type="ARBA" id="ARBA00023180"/>
    </source>
</evidence>
<dbReference type="GO" id="GO:0045087">
    <property type="term" value="P:innate immune response"/>
    <property type="evidence" value="ECO:0007669"/>
    <property type="project" value="UniProtKB-KW"/>
</dbReference>
<keyword evidence="13" id="KW-1015">Disulfide bond</keyword>
<evidence type="ECO:0000256" key="1">
    <source>
        <dbReference type="ARBA" id="ARBA00004265"/>
    </source>
</evidence>
<dbReference type="PANTHER" id="PTHR31463">
    <property type="entry name" value="MACROPHAGE-EXPRESSED GENE 1 PROTEIN"/>
    <property type="match status" value="1"/>
</dbReference>
<keyword evidence="12 20" id="KW-0472">Membrane</keyword>
<dbReference type="Proteomes" id="UP000472270">
    <property type="component" value="Unassembled WGS sequence"/>
</dbReference>
<evidence type="ECO:0000256" key="15">
    <source>
        <dbReference type="ARBA" id="ARBA00023329"/>
    </source>
</evidence>
<dbReference type="InterPro" id="IPR020864">
    <property type="entry name" value="MACPF"/>
</dbReference>
<evidence type="ECO:0000256" key="18">
    <source>
        <dbReference type="ARBA" id="ARBA00045689"/>
    </source>
</evidence>
<feature type="transmembrane region" description="Helical" evidence="20">
    <location>
        <begin position="457"/>
        <end position="478"/>
    </location>
</feature>
<evidence type="ECO:0000256" key="11">
    <source>
        <dbReference type="ARBA" id="ARBA00023130"/>
    </source>
</evidence>
<dbReference type="AlphaFoldDB" id="A0A673IZU4"/>
<comment type="function">
    <text evidence="17">Pore-forming protein that plays a central role in antigen cross-presentation in dendritic cells by mediating delivery of antigens for cross-presentation. Dendritic cells bridge innate and adaptive immunity by capturing exogenous antigens on MHC class-I molecules and presenting them to naive CD8(+) T-cells. Acts by forming a pore in antigen-containing compartments, promoting the release of antigens into the cytosol, enabling generation of MHCI:peptide complexes and T-cell priming.</text>
</comment>
<evidence type="ECO:0000313" key="23">
    <source>
        <dbReference type="Proteomes" id="UP000472270"/>
    </source>
</evidence>
<evidence type="ECO:0000259" key="21">
    <source>
        <dbReference type="Pfam" id="PF01823"/>
    </source>
</evidence>
<keyword evidence="6 20" id="KW-0812">Transmembrane</keyword>
<reference evidence="22" key="1">
    <citation type="submission" date="2025-08" db="UniProtKB">
        <authorList>
            <consortium name="Ensembl"/>
        </authorList>
    </citation>
    <scope>IDENTIFICATION</scope>
</reference>
<dbReference type="GO" id="GO:0030670">
    <property type="term" value="C:phagocytic vesicle membrane"/>
    <property type="evidence" value="ECO:0007669"/>
    <property type="project" value="UniProtKB-SubCell"/>
</dbReference>
<dbReference type="CDD" id="cd22579">
    <property type="entry name" value="MPEG1_P2"/>
    <property type="match status" value="1"/>
</dbReference>
<evidence type="ECO:0000256" key="16">
    <source>
        <dbReference type="ARBA" id="ARBA00030728"/>
    </source>
</evidence>
<keyword evidence="15" id="KW-0968">Cytoplasmic vesicle</keyword>
<comment type="subcellular location">
    <subcellularLocation>
        <location evidence="1">Cytoplasmic vesicle</location>
        <location evidence="1">Phagosome membrane</location>
        <topology evidence="1">Multi-pass membrane protein</topology>
    </subcellularLocation>
</comment>
<evidence type="ECO:0000256" key="17">
    <source>
        <dbReference type="ARBA" id="ARBA00045657"/>
    </source>
</evidence>
<evidence type="ECO:0000256" key="4">
    <source>
        <dbReference type="ARBA" id="ARBA00022452"/>
    </source>
</evidence>
<evidence type="ECO:0000256" key="12">
    <source>
        <dbReference type="ARBA" id="ARBA00023136"/>
    </source>
</evidence>
<evidence type="ECO:0000256" key="19">
    <source>
        <dbReference type="SAM" id="MobiDB-lite"/>
    </source>
</evidence>
<keyword evidence="11" id="KW-1064">Adaptive immunity</keyword>
<keyword evidence="23" id="KW-1185">Reference proteome</keyword>
<keyword evidence="4" id="KW-1134">Transmembrane beta strand</keyword>
<evidence type="ECO:0000256" key="3">
    <source>
        <dbReference type="ARBA" id="ARBA00021365"/>
    </source>
</evidence>
<dbReference type="GO" id="GO:0042742">
    <property type="term" value="P:defense response to bacterium"/>
    <property type="evidence" value="ECO:0007669"/>
    <property type="project" value="TreeGrafter"/>
</dbReference>
<dbReference type="Ensembl" id="ENSSRHT00000045848.1">
    <property type="protein sequence ID" value="ENSSRHP00000044593.1"/>
    <property type="gene ID" value="ENSSRHG00000022542.1"/>
</dbReference>
<feature type="compositionally biased region" description="Polar residues" evidence="19">
    <location>
        <begin position="513"/>
        <end position="523"/>
    </location>
</feature>
<proteinExistence type="inferred from homology"/>
<protein>
    <recommendedName>
        <fullName evidence="3">Macrophage-expressed gene 1 protein</fullName>
    </recommendedName>
    <alternativeName>
        <fullName evidence="16">Perforin-2</fullName>
    </alternativeName>
</protein>
<evidence type="ECO:0000256" key="10">
    <source>
        <dbReference type="ARBA" id="ARBA00022989"/>
    </source>
</evidence>
<comment type="function">
    <text evidence="18">Pore-forming protein involved in both innate and adaptive immunity. Plays a central role in antigen cross-presentation in dendritic cells by forming a pore in antigen-containing compartments, thereby promoting delivery of antigens for cross-presentation. Also involved in innate immune response following bacterial infection; shows antibacterial activity against a wide spectrum of Gram-positive, Gram-negative and acid-fast bacteria. Reduces the viability of the intracytosolic pathogen L.monocytogenes by inhibiting acidification of the phagocytic vacuole of host cells which restricts bacterial translocation from the vacuole to the cytosol. Required for the antibacterial activity of reactive oxygen species and nitric oxide.</text>
</comment>
<evidence type="ECO:0000256" key="8">
    <source>
        <dbReference type="ARBA" id="ARBA00022843"/>
    </source>
</evidence>
<evidence type="ECO:0000313" key="22">
    <source>
        <dbReference type="Ensembl" id="ENSSRHP00000044593.1"/>
    </source>
</evidence>
<feature type="region of interest" description="Disordered" evidence="19">
    <location>
        <begin position="504"/>
        <end position="523"/>
    </location>
</feature>
<dbReference type="PANTHER" id="PTHR31463:SF4">
    <property type="entry name" value="MACROPHAGE-EXPRESSED GENE 1 PROTEIN"/>
    <property type="match status" value="1"/>
</dbReference>
<keyword evidence="9" id="KW-0391">Immunity</keyword>
<keyword evidence="10 20" id="KW-1133">Transmembrane helix</keyword>
<feature type="domain" description="MACPF" evidence="21">
    <location>
        <begin position="59"/>
        <end position="141"/>
    </location>
</feature>